<sequence>MDPGAEVFCPCKQPPNEESDMLVPPPARIPGRSVREWLQLADAYSLWAFNAPRMTGR</sequence>
<dbReference type="EMBL" id="CADCUP010000139">
    <property type="protein sequence ID" value="CAA9399430.1"/>
    <property type="molecule type" value="Genomic_DNA"/>
</dbReference>
<name>A0A6J4NWG8_9ACTN</name>
<reference evidence="2" key="1">
    <citation type="submission" date="2020-02" db="EMBL/GenBank/DDBJ databases">
        <authorList>
            <person name="Meier V. D."/>
        </authorList>
    </citation>
    <scope>NUCLEOTIDE SEQUENCE</scope>
    <source>
        <strain evidence="2">AVDCRST_MAG06</strain>
    </source>
</reference>
<protein>
    <submittedName>
        <fullName evidence="2">Uncharacterized protein</fullName>
    </submittedName>
</protein>
<proteinExistence type="predicted"/>
<gene>
    <name evidence="2" type="ORF">AVDCRST_MAG06-2052</name>
</gene>
<feature type="region of interest" description="Disordered" evidence="1">
    <location>
        <begin position="1"/>
        <end position="24"/>
    </location>
</feature>
<evidence type="ECO:0000313" key="2">
    <source>
        <dbReference type="EMBL" id="CAA9399430.1"/>
    </source>
</evidence>
<evidence type="ECO:0000256" key="1">
    <source>
        <dbReference type="SAM" id="MobiDB-lite"/>
    </source>
</evidence>
<organism evidence="2">
    <name type="scientific">uncultured Nocardioides sp</name>
    <dbReference type="NCBI Taxonomy" id="198441"/>
    <lineage>
        <taxon>Bacteria</taxon>
        <taxon>Bacillati</taxon>
        <taxon>Actinomycetota</taxon>
        <taxon>Actinomycetes</taxon>
        <taxon>Propionibacteriales</taxon>
        <taxon>Nocardioidaceae</taxon>
        <taxon>Nocardioides</taxon>
        <taxon>environmental samples</taxon>
    </lineage>
</organism>
<accession>A0A6J4NWG8</accession>
<dbReference type="AlphaFoldDB" id="A0A6J4NWG8"/>